<name>A0ACC0ASV0_CATRO</name>
<evidence type="ECO:0000313" key="1">
    <source>
        <dbReference type="EMBL" id="KAI5663047.1"/>
    </source>
</evidence>
<gene>
    <name evidence="1" type="ORF">M9H77_22370</name>
</gene>
<reference evidence="2" key="1">
    <citation type="journal article" date="2023" name="Nat. Plants">
        <title>Single-cell RNA sequencing provides a high-resolution roadmap for understanding the multicellular compartmentation of specialized metabolism.</title>
        <authorList>
            <person name="Sun S."/>
            <person name="Shen X."/>
            <person name="Li Y."/>
            <person name="Li Y."/>
            <person name="Wang S."/>
            <person name="Li R."/>
            <person name="Zhang H."/>
            <person name="Shen G."/>
            <person name="Guo B."/>
            <person name="Wei J."/>
            <person name="Xu J."/>
            <person name="St-Pierre B."/>
            <person name="Chen S."/>
            <person name="Sun C."/>
        </authorList>
    </citation>
    <scope>NUCLEOTIDE SEQUENCE [LARGE SCALE GENOMIC DNA]</scope>
</reference>
<organism evidence="1 2">
    <name type="scientific">Catharanthus roseus</name>
    <name type="common">Madagascar periwinkle</name>
    <name type="synonym">Vinca rosea</name>
    <dbReference type="NCBI Taxonomy" id="4058"/>
    <lineage>
        <taxon>Eukaryota</taxon>
        <taxon>Viridiplantae</taxon>
        <taxon>Streptophyta</taxon>
        <taxon>Embryophyta</taxon>
        <taxon>Tracheophyta</taxon>
        <taxon>Spermatophyta</taxon>
        <taxon>Magnoliopsida</taxon>
        <taxon>eudicotyledons</taxon>
        <taxon>Gunneridae</taxon>
        <taxon>Pentapetalae</taxon>
        <taxon>asterids</taxon>
        <taxon>lamiids</taxon>
        <taxon>Gentianales</taxon>
        <taxon>Apocynaceae</taxon>
        <taxon>Rauvolfioideae</taxon>
        <taxon>Vinceae</taxon>
        <taxon>Catharanthinae</taxon>
        <taxon>Catharanthus</taxon>
    </lineage>
</organism>
<keyword evidence="2" id="KW-1185">Reference proteome</keyword>
<proteinExistence type="predicted"/>
<accession>A0ACC0ASV0</accession>
<dbReference type="Proteomes" id="UP001060085">
    <property type="component" value="Linkage Group LG05"/>
</dbReference>
<protein>
    <submittedName>
        <fullName evidence="1">Uncharacterized protein</fullName>
    </submittedName>
</protein>
<comment type="caution">
    <text evidence="1">The sequence shown here is derived from an EMBL/GenBank/DDBJ whole genome shotgun (WGS) entry which is preliminary data.</text>
</comment>
<dbReference type="EMBL" id="CM044705">
    <property type="protein sequence ID" value="KAI5663047.1"/>
    <property type="molecule type" value="Genomic_DNA"/>
</dbReference>
<sequence>MYRFEDVLSIVISIVLRKSVSVYREFEVVLADMVSILSSVIAIPPCLFDLIVSLLNSAGFHFFHRINVPLECKCLKASQNKGLRSRKRRKTEKKTKSLKLENV</sequence>
<evidence type="ECO:0000313" key="2">
    <source>
        <dbReference type="Proteomes" id="UP001060085"/>
    </source>
</evidence>